<comment type="caution">
    <text evidence="1">The sequence shown here is derived from an EMBL/GenBank/DDBJ whole genome shotgun (WGS) entry which is preliminary data.</text>
</comment>
<gene>
    <name evidence="1" type="ORF">EYF80_020982</name>
</gene>
<dbReference type="AlphaFoldDB" id="A0A4Z2HUV0"/>
<dbReference type="Proteomes" id="UP000314294">
    <property type="component" value="Unassembled WGS sequence"/>
</dbReference>
<proteinExistence type="predicted"/>
<organism evidence="1 2">
    <name type="scientific">Liparis tanakae</name>
    <name type="common">Tanaka's snailfish</name>
    <dbReference type="NCBI Taxonomy" id="230148"/>
    <lineage>
        <taxon>Eukaryota</taxon>
        <taxon>Metazoa</taxon>
        <taxon>Chordata</taxon>
        <taxon>Craniata</taxon>
        <taxon>Vertebrata</taxon>
        <taxon>Euteleostomi</taxon>
        <taxon>Actinopterygii</taxon>
        <taxon>Neopterygii</taxon>
        <taxon>Teleostei</taxon>
        <taxon>Neoteleostei</taxon>
        <taxon>Acanthomorphata</taxon>
        <taxon>Eupercaria</taxon>
        <taxon>Perciformes</taxon>
        <taxon>Cottioidei</taxon>
        <taxon>Cottales</taxon>
        <taxon>Liparidae</taxon>
        <taxon>Liparis</taxon>
    </lineage>
</organism>
<name>A0A4Z2HUV0_9TELE</name>
<keyword evidence="2" id="KW-1185">Reference proteome</keyword>
<reference evidence="1 2" key="1">
    <citation type="submission" date="2019-03" db="EMBL/GenBank/DDBJ databases">
        <title>First draft genome of Liparis tanakae, snailfish: a comprehensive survey of snailfish specific genes.</title>
        <authorList>
            <person name="Kim W."/>
            <person name="Song I."/>
            <person name="Jeong J.-H."/>
            <person name="Kim D."/>
            <person name="Kim S."/>
            <person name="Ryu S."/>
            <person name="Song J.Y."/>
            <person name="Lee S.K."/>
        </authorList>
    </citation>
    <scope>NUCLEOTIDE SEQUENCE [LARGE SCALE GENOMIC DNA]</scope>
    <source>
        <tissue evidence="1">Muscle</tissue>
    </source>
</reference>
<accession>A0A4Z2HUV0</accession>
<evidence type="ECO:0000313" key="1">
    <source>
        <dbReference type="EMBL" id="TNN68794.1"/>
    </source>
</evidence>
<protein>
    <submittedName>
        <fullName evidence="1">Uncharacterized protein</fullName>
    </submittedName>
</protein>
<sequence length="152" mass="16361">MPIRQRGTLFGVTRVAIPVLKKAMATRAEGLLDHIALIPSGCSGFVIPELITHKVTPGTPSAWHSLRQPETGDVEIADEKPQIHGLCTSIPSFLDTQAATTCSLSIRGAGKINTSPSDQRSSGALFWLTRTTAFTGRHRKTENLQGKPSAFK</sequence>
<evidence type="ECO:0000313" key="2">
    <source>
        <dbReference type="Proteomes" id="UP000314294"/>
    </source>
</evidence>
<dbReference type="EMBL" id="SRLO01000184">
    <property type="protein sequence ID" value="TNN68794.1"/>
    <property type="molecule type" value="Genomic_DNA"/>
</dbReference>